<reference evidence="1 2" key="1">
    <citation type="submission" date="2019-04" db="EMBL/GenBank/DDBJ databases">
        <title>Friends and foes A comparative genomics study of 23 Aspergillus species from section Flavi.</title>
        <authorList>
            <consortium name="DOE Joint Genome Institute"/>
            <person name="Kjaerbolling I."/>
            <person name="Vesth T."/>
            <person name="Frisvad J.C."/>
            <person name="Nybo J.L."/>
            <person name="Theobald S."/>
            <person name="Kildgaard S."/>
            <person name="Isbrandt T."/>
            <person name="Kuo A."/>
            <person name="Sato A."/>
            <person name="Lyhne E.K."/>
            <person name="Kogle M.E."/>
            <person name="Wiebenga A."/>
            <person name="Kun R.S."/>
            <person name="Lubbers R.J."/>
            <person name="Makela M.R."/>
            <person name="Barry K."/>
            <person name="Chovatia M."/>
            <person name="Clum A."/>
            <person name="Daum C."/>
            <person name="Haridas S."/>
            <person name="He G."/>
            <person name="LaButti K."/>
            <person name="Lipzen A."/>
            <person name="Mondo S."/>
            <person name="Riley R."/>
            <person name="Salamov A."/>
            <person name="Simmons B.A."/>
            <person name="Magnuson J.K."/>
            <person name="Henrissat B."/>
            <person name="Mortensen U.H."/>
            <person name="Larsen T.O."/>
            <person name="Devries R.P."/>
            <person name="Grigoriev I.V."/>
            <person name="Machida M."/>
            <person name="Baker S.E."/>
            <person name="Andersen M.R."/>
        </authorList>
    </citation>
    <scope>NUCLEOTIDE SEQUENCE [LARGE SCALE GENOMIC DNA]</scope>
    <source>
        <strain evidence="1 2">CBS 151.66</strain>
    </source>
</reference>
<dbReference type="EMBL" id="ML732251">
    <property type="protein sequence ID" value="KAB8072281.1"/>
    <property type="molecule type" value="Genomic_DNA"/>
</dbReference>
<evidence type="ECO:0000313" key="2">
    <source>
        <dbReference type="Proteomes" id="UP000326565"/>
    </source>
</evidence>
<sequence>MLDDAETMDENHQKAVESVEKDIICLAAVLEKMGECTPVRVAVSSTKALVKVHSHDVEGKRIVERRIGDFERSLGRE</sequence>
<dbReference type="OrthoDB" id="4459243at2759"/>
<name>A0A5N5WUW0_9EURO</name>
<protein>
    <submittedName>
        <fullName evidence="1">Uncharacterized protein</fullName>
    </submittedName>
</protein>
<accession>A0A5N5WUW0</accession>
<gene>
    <name evidence="1" type="ORF">BDV29DRAFT_177709</name>
</gene>
<keyword evidence="2" id="KW-1185">Reference proteome</keyword>
<dbReference type="AlphaFoldDB" id="A0A5N5WUW0"/>
<evidence type="ECO:0000313" key="1">
    <source>
        <dbReference type="EMBL" id="KAB8072281.1"/>
    </source>
</evidence>
<proteinExistence type="predicted"/>
<organism evidence="1 2">
    <name type="scientific">Aspergillus leporis</name>
    <dbReference type="NCBI Taxonomy" id="41062"/>
    <lineage>
        <taxon>Eukaryota</taxon>
        <taxon>Fungi</taxon>
        <taxon>Dikarya</taxon>
        <taxon>Ascomycota</taxon>
        <taxon>Pezizomycotina</taxon>
        <taxon>Eurotiomycetes</taxon>
        <taxon>Eurotiomycetidae</taxon>
        <taxon>Eurotiales</taxon>
        <taxon>Aspergillaceae</taxon>
        <taxon>Aspergillus</taxon>
        <taxon>Aspergillus subgen. Circumdati</taxon>
    </lineage>
</organism>
<dbReference type="Proteomes" id="UP000326565">
    <property type="component" value="Unassembled WGS sequence"/>
</dbReference>